<feature type="binding site" evidence="17">
    <location>
        <position position="82"/>
    </location>
    <ligand>
        <name>ATP</name>
        <dbReference type="ChEBI" id="CHEBI:30616"/>
    </ligand>
</feature>
<dbReference type="Gene3D" id="1.10.287.3610">
    <property type="match status" value="1"/>
</dbReference>
<evidence type="ECO:0000256" key="9">
    <source>
        <dbReference type="ARBA" id="ARBA00022840"/>
    </source>
</evidence>
<dbReference type="STRING" id="137733.SAMN05421767_10158"/>
<keyword evidence="6 19" id="KW-0812">Transmembrane</keyword>
<dbReference type="CDD" id="cd14265">
    <property type="entry name" value="UDPK_IM_like"/>
    <property type="match status" value="1"/>
</dbReference>
<keyword evidence="7 17" id="KW-0547">Nucleotide-binding</keyword>
<keyword evidence="18" id="KW-0460">Magnesium</keyword>
<evidence type="ECO:0000256" key="10">
    <source>
        <dbReference type="ARBA" id="ARBA00022989"/>
    </source>
</evidence>
<dbReference type="InterPro" id="IPR000829">
    <property type="entry name" value="DAGK"/>
</dbReference>
<feature type="transmembrane region" description="Helical" evidence="19">
    <location>
        <begin position="102"/>
        <end position="124"/>
    </location>
</feature>
<name>A0A1H9GVE9_9LACT</name>
<dbReference type="Proteomes" id="UP000198556">
    <property type="component" value="Unassembled WGS sequence"/>
</dbReference>
<dbReference type="PANTHER" id="PTHR34299">
    <property type="entry name" value="DIACYLGLYCEROL KINASE"/>
    <property type="match status" value="1"/>
</dbReference>
<dbReference type="GO" id="GO:0008654">
    <property type="term" value="P:phospholipid biosynthetic process"/>
    <property type="evidence" value="ECO:0007669"/>
    <property type="project" value="UniProtKB-KW"/>
</dbReference>
<comment type="similarity">
    <text evidence="2">Belongs to the bacterial diacylglycerol kinase family.</text>
</comment>
<dbReference type="GO" id="GO:0046872">
    <property type="term" value="F:metal ion binding"/>
    <property type="evidence" value="ECO:0007669"/>
    <property type="project" value="UniProtKB-KW"/>
</dbReference>
<dbReference type="GO" id="GO:0016301">
    <property type="term" value="F:kinase activity"/>
    <property type="evidence" value="ECO:0007669"/>
    <property type="project" value="UniProtKB-KW"/>
</dbReference>
<comment type="cofactor">
    <cofactor evidence="18">
        <name>Mg(2+)</name>
        <dbReference type="ChEBI" id="CHEBI:18420"/>
    </cofactor>
    <text evidence="18">Mn(2+), Zn(2+), Cd(2+) and Co(2+) support activity to lesser extents.</text>
</comment>
<keyword evidence="5" id="KW-0808">Transferase</keyword>
<evidence type="ECO:0000256" key="8">
    <source>
        <dbReference type="ARBA" id="ARBA00022777"/>
    </source>
</evidence>
<evidence type="ECO:0000256" key="6">
    <source>
        <dbReference type="ARBA" id="ARBA00022692"/>
    </source>
</evidence>
<keyword evidence="11" id="KW-0443">Lipid metabolism</keyword>
<keyword evidence="14" id="KW-1208">Phospholipid metabolism</keyword>
<feature type="binding site" evidence="16">
    <location>
        <position position="75"/>
    </location>
    <ligand>
        <name>substrate</name>
    </ligand>
</feature>
<keyword evidence="13" id="KW-0594">Phospholipid biosynthesis</keyword>
<feature type="binding site" evidence="18">
    <location>
        <position position="82"/>
    </location>
    <ligand>
        <name>a divalent metal cation</name>
        <dbReference type="ChEBI" id="CHEBI:60240"/>
    </ligand>
</feature>
<feature type="active site" description="Proton acceptor" evidence="15">
    <location>
        <position position="75"/>
    </location>
</feature>
<sequence length="135" mass="15600">MVYKEINKQTEKNPDFFQSFRHAIDGIITVYRDERNMRYHTLIGVIPLVLAWFLNVSALEWIMLIFCIFFVILMEFLNTITENVVDLIVDHKYHILAKKAKDIAAGSVLITAAFTVIVAGIIFIPKIIDLLVMNR</sequence>
<dbReference type="PANTHER" id="PTHR34299:SF1">
    <property type="entry name" value="DIACYLGLYCEROL KINASE"/>
    <property type="match status" value="1"/>
</dbReference>
<keyword evidence="10 19" id="KW-1133">Transmembrane helix</keyword>
<evidence type="ECO:0000256" key="4">
    <source>
        <dbReference type="ARBA" id="ARBA00022516"/>
    </source>
</evidence>
<evidence type="ECO:0000256" key="18">
    <source>
        <dbReference type="PIRSR" id="PIRSR600829-4"/>
    </source>
</evidence>
<keyword evidence="18" id="KW-0479">Metal-binding</keyword>
<evidence type="ECO:0000256" key="17">
    <source>
        <dbReference type="PIRSR" id="PIRSR600829-3"/>
    </source>
</evidence>
<evidence type="ECO:0000256" key="7">
    <source>
        <dbReference type="ARBA" id="ARBA00022741"/>
    </source>
</evidence>
<feature type="binding site" evidence="17">
    <location>
        <begin position="101"/>
        <end position="102"/>
    </location>
    <ligand>
        <name>ATP</name>
        <dbReference type="ChEBI" id="CHEBI:30616"/>
    </ligand>
</feature>
<reference evidence="20 21" key="1">
    <citation type="submission" date="2016-10" db="EMBL/GenBank/DDBJ databases">
        <authorList>
            <person name="de Groot N.N."/>
        </authorList>
    </citation>
    <scope>NUCLEOTIDE SEQUENCE [LARGE SCALE GENOMIC DNA]</scope>
    <source>
        <strain evidence="20 21">DSM 15827</strain>
    </source>
</reference>
<keyword evidence="8 20" id="KW-0418">Kinase</keyword>
<dbReference type="InterPro" id="IPR033717">
    <property type="entry name" value="UDPK"/>
</dbReference>
<evidence type="ECO:0000256" key="1">
    <source>
        <dbReference type="ARBA" id="ARBA00004651"/>
    </source>
</evidence>
<comment type="subcellular location">
    <subcellularLocation>
        <location evidence="1">Cell membrane</location>
        <topology evidence="1">Multi-pass membrane protein</topology>
    </subcellularLocation>
</comment>
<dbReference type="GO" id="GO:0005524">
    <property type="term" value="F:ATP binding"/>
    <property type="evidence" value="ECO:0007669"/>
    <property type="project" value="UniProtKB-KW"/>
</dbReference>
<dbReference type="OrthoDB" id="9789934at2"/>
<organism evidence="20 21">
    <name type="scientific">Granulicatella balaenopterae</name>
    <dbReference type="NCBI Taxonomy" id="137733"/>
    <lineage>
        <taxon>Bacteria</taxon>
        <taxon>Bacillati</taxon>
        <taxon>Bacillota</taxon>
        <taxon>Bacilli</taxon>
        <taxon>Lactobacillales</taxon>
        <taxon>Carnobacteriaceae</taxon>
        <taxon>Granulicatella</taxon>
    </lineage>
</organism>
<evidence type="ECO:0000256" key="2">
    <source>
        <dbReference type="ARBA" id="ARBA00005967"/>
    </source>
</evidence>
<dbReference type="RefSeq" id="WP_089745457.1">
    <property type="nucleotide sequence ID" value="NZ_FOGF01000001.1"/>
</dbReference>
<evidence type="ECO:0000256" key="13">
    <source>
        <dbReference type="ARBA" id="ARBA00023209"/>
    </source>
</evidence>
<evidence type="ECO:0000313" key="21">
    <source>
        <dbReference type="Proteomes" id="UP000198556"/>
    </source>
</evidence>
<evidence type="ECO:0000256" key="16">
    <source>
        <dbReference type="PIRSR" id="PIRSR600829-2"/>
    </source>
</evidence>
<evidence type="ECO:0000256" key="12">
    <source>
        <dbReference type="ARBA" id="ARBA00023136"/>
    </source>
</evidence>
<dbReference type="InterPro" id="IPR036945">
    <property type="entry name" value="DAGK_sf"/>
</dbReference>
<protein>
    <submittedName>
        <fullName evidence="20">Undecaprenol kinase</fullName>
    </submittedName>
</protein>
<feature type="binding site" evidence="18">
    <location>
        <position position="34"/>
    </location>
    <ligand>
        <name>a divalent metal cation</name>
        <dbReference type="ChEBI" id="CHEBI:60240"/>
    </ligand>
</feature>
<dbReference type="Pfam" id="PF01219">
    <property type="entry name" value="DAGK_prokar"/>
    <property type="match status" value="1"/>
</dbReference>
<keyword evidence="3" id="KW-1003">Cell membrane</keyword>
<evidence type="ECO:0000313" key="20">
    <source>
        <dbReference type="EMBL" id="SEQ53963.1"/>
    </source>
</evidence>
<evidence type="ECO:0000256" key="11">
    <source>
        <dbReference type="ARBA" id="ARBA00023098"/>
    </source>
</evidence>
<keyword evidence="12 19" id="KW-0472">Membrane</keyword>
<evidence type="ECO:0000256" key="14">
    <source>
        <dbReference type="ARBA" id="ARBA00023264"/>
    </source>
</evidence>
<feature type="transmembrane region" description="Helical" evidence="19">
    <location>
        <begin position="61"/>
        <end position="81"/>
    </location>
</feature>
<gene>
    <name evidence="20" type="ORF">SAMN05421767_10158</name>
</gene>
<evidence type="ECO:0000256" key="15">
    <source>
        <dbReference type="PIRSR" id="PIRSR600829-1"/>
    </source>
</evidence>
<keyword evidence="21" id="KW-1185">Reference proteome</keyword>
<evidence type="ECO:0000256" key="5">
    <source>
        <dbReference type="ARBA" id="ARBA00022679"/>
    </source>
</evidence>
<accession>A0A1H9GVE9</accession>
<dbReference type="AlphaFoldDB" id="A0A1H9GVE9"/>
<keyword evidence="9 17" id="KW-0067">ATP-binding</keyword>
<dbReference type="GO" id="GO:0005886">
    <property type="term" value="C:plasma membrane"/>
    <property type="evidence" value="ECO:0007669"/>
    <property type="project" value="UniProtKB-SubCell"/>
</dbReference>
<dbReference type="EMBL" id="FOGF01000001">
    <property type="protein sequence ID" value="SEQ53963.1"/>
    <property type="molecule type" value="Genomic_DNA"/>
</dbReference>
<evidence type="ECO:0000256" key="3">
    <source>
        <dbReference type="ARBA" id="ARBA00022475"/>
    </source>
</evidence>
<feature type="binding site" evidence="17">
    <location>
        <position position="34"/>
    </location>
    <ligand>
        <name>ATP</name>
        <dbReference type="ChEBI" id="CHEBI:30616"/>
    </ligand>
</feature>
<evidence type="ECO:0000256" key="19">
    <source>
        <dbReference type="SAM" id="Phobius"/>
    </source>
</evidence>
<keyword evidence="4" id="KW-0444">Lipid biosynthesis</keyword>
<proteinExistence type="inferred from homology"/>